<evidence type="ECO:0000313" key="7">
    <source>
        <dbReference type="Proteomes" id="UP000821866"/>
    </source>
</evidence>
<dbReference type="SMART" id="SM00513">
    <property type="entry name" value="SAP"/>
    <property type="match status" value="1"/>
</dbReference>
<dbReference type="Pfam" id="PF02037">
    <property type="entry name" value="SAP"/>
    <property type="match status" value="1"/>
</dbReference>
<feature type="region of interest" description="Disordered" evidence="4">
    <location>
        <begin position="66"/>
        <end position="105"/>
    </location>
</feature>
<evidence type="ECO:0000259" key="5">
    <source>
        <dbReference type="PROSITE" id="PS50800"/>
    </source>
</evidence>
<evidence type="ECO:0000256" key="1">
    <source>
        <dbReference type="ARBA" id="ARBA00004123"/>
    </source>
</evidence>
<feature type="compositionally biased region" description="Low complexity" evidence="4">
    <location>
        <begin position="68"/>
        <end position="79"/>
    </location>
</feature>
<keyword evidence="7" id="KW-1185">Reference proteome</keyword>
<evidence type="ECO:0000313" key="6">
    <source>
        <dbReference type="EMBL" id="KAH7964467.1"/>
    </source>
</evidence>
<organism evidence="6 7">
    <name type="scientific">Rhipicephalus microplus</name>
    <name type="common">Cattle tick</name>
    <name type="synonym">Boophilus microplus</name>
    <dbReference type="NCBI Taxonomy" id="6941"/>
    <lineage>
        <taxon>Eukaryota</taxon>
        <taxon>Metazoa</taxon>
        <taxon>Ecdysozoa</taxon>
        <taxon>Arthropoda</taxon>
        <taxon>Chelicerata</taxon>
        <taxon>Arachnida</taxon>
        <taxon>Acari</taxon>
        <taxon>Parasitiformes</taxon>
        <taxon>Ixodida</taxon>
        <taxon>Ixodoidea</taxon>
        <taxon>Ixodidae</taxon>
        <taxon>Rhipicephalinae</taxon>
        <taxon>Rhipicephalus</taxon>
        <taxon>Boophilus</taxon>
    </lineage>
</organism>
<dbReference type="GO" id="GO:0043565">
    <property type="term" value="F:sequence-specific DNA binding"/>
    <property type="evidence" value="ECO:0007669"/>
    <property type="project" value="TreeGrafter"/>
</dbReference>
<dbReference type="PROSITE" id="PS50800">
    <property type="entry name" value="SAP"/>
    <property type="match status" value="1"/>
</dbReference>
<comment type="caution">
    <text evidence="6">The sequence shown here is derived from an EMBL/GenBank/DDBJ whole genome shotgun (WGS) entry which is preliminary data.</text>
</comment>
<dbReference type="InterPro" id="IPR036361">
    <property type="entry name" value="SAP_dom_sf"/>
</dbReference>
<feature type="compositionally biased region" description="Basic residues" evidence="4">
    <location>
        <begin position="93"/>
        <end position="105"/>
    </location>
</feature>
<dbReference type="PANTHER" id="PTHR15683:SF8">
    <property type="entry name" value="SCAFFOLD ATTACHMENT FACTOR B, ISOFORM B"/>
    <property type="match status" value="1"/>
</dbReference>
<feature type="domain" description="SAP" evidence="5">
    <location>
        <begin position="15"/>
        <end position="49"/>
    </location>
</feature>
<gene>
    <name evidence="6" type="ORF">HPB51_027294</name>
</gene>
<dbReference type="Gene3D" id="1.10.720.30">
    <property type="entry name" value="SAP domain"/>
    <property type="match status" value="1"/>
</dbReference>
<dbReference type="InterPro" id="IPR003034">
    <property type="entry name" value="SAP_dom"/>
</dbReference>
<dbReference type="SUPFAM" id="SSF68906">
    <property type="entry name" value="SAP domain"/>
    <property type="match status" value="1"/>
</dbReference>
<evidence type="ECO:0000256" key="2">
    <source>
        <dbReference type="ARBA" id="ARBA00022884"/>
    </source>
</evidence>
<dbReference type="AlphaFoldDB" id="A0A9J6D0Y9"/>
<dbReference type="Proteomes" id="UP000821866">
    <property type="component" value="Unassembled WGS sequence"/>
</dbReference>
<proteinExistence type="predicted"/>
<accession>A0A9J6D0Y9</accession>
<dbReference type="GO" id="GO:0003723">
    <property type="term" value="F:RNA binding"/>
    <property type="evidence" value="ECO:0007669"/>
    <property type="project" value="UniProtKB-KW"/>
</dbReference>
<keyword evidence="2" id="KW-0694">RNA-binding</keyword>
<evidence type="ECO:0000256" key="3">
    <source>
        <dbReference type="ARBA" id="ARBA00023242"/>
    </source>
</evidence>
<protein>
    <recommendedName>
        <fullName evidence="5">SAP domain-containing protein</fullName>
    </recommendedName>
</protein>
<dbReference type="EMBL" id="JABSTU010003922">
    <property type="protein sequence ID" value="KAH7964467.1"/>
    <property type="molecule type" value="Genomic_DNA"/>
</dbReference>
<evidence type="ECO:0000256" key="4">
    <source>
        <dbReference type="SAM" id="MobiDB-lite"/>
    </source>
</evidence>
<name>A0A9J6D0Y9_RHIMP</name>
<dbReference type="PANTHER" id="PTHR15683">
    <property type="entry name" value="SCAFFOLD ATTACHMENT FACTOR B-RELATED"/>
    <property type="match status" value="1"/>
</dbReference>
<dbReference type="GO" id="GO:0050684">
    <property type="term" value="P:regulation of mRNA processing"/>
    <property type="evidence" value="ECO:0007669"/>
    <property type="project" value="TreeGrafter"/>
</dbReference>
<dbReference type="GO" id="GO:0005634">
    <property type="term" value="C:nucleus"/>
    <property type="evidence" value="ECO:0007669"/>
    <property type="project" value="UniProtKB-SubCell"/>
</dbReference>
<keyword evidence="3" id="KW-0539">Nucleus</keyword>
<dbReference type="InterPro" id="IPR051738">
    <property type="entry name" value="SAF_Modulators"/>
</dbReference>
<reference evidence="6" key="2">
    <citation type="submission" date="2021-09" db="EMBL/GenBank/DDBJ databases">
        <authorList>
            <person name="Jia N."/>
            <person name="Wang J."/>
            <person name="Shi W."/>
            <person name="Du L."/>
            <person name="Sun Y."/>
            <person name="Zhan W."/>
            <person name="Jiang J."/>
            <person name="Wang Q."/>
            <person name="Zhang B."/>
            <person name="Ji P."/>
            <person name="Sakyi L.B."/>
            <person name="Cui X."/>
            <person name="Yuan T."/>
            <person name="Jiang B."/>
            <person name="Yang W."/>
            <person name="Lam T.T.-Y."/>
            <person name="Chang Q."/>
            <person name="Ding S."/>
            <person name="Wang X."/>
            <person name="Zhu J."/>
            <person name="Ruan X."/>
            <person name="Zhao L."/>
            <person name="Wei J."/>
            <person name="Que T."/>
            <person name="Du C."/>
            <person name="Cheng J."/>
            <person name="Dai P."/>
            <person name="Han X."/>
            <person name="Huang E."/>
            <person name="Gao Y."/>
            <person name="Liu J."/>
            <person name="Shao H."/>
            <person name="Ye R."/>
            <person name="Li L."/>
            <person name="Wei W."/>
            <person name="Wang X."/>
            <person name="Wang C."/>
            <person name="Huo Q."/>
            <person name="Li W."/>
            <person name="Guo W."/>
            <person name="Chen H."/>
            <person name="Chen S."/>
            <person name="Zhou L."/>
            <person name="Zhou L."/>
            <person name="Ni X."/>
            <person name="Tian J."/>
            <person name="Zhou Y."/>
            <person name="Sheng Y."/>
            <person name="Liu T."/>
            <person name="Pan Y."/>
            <person name="Xia L."/>
            <person name="Li J."/>
            <person name="Zhao F."/>
            <person name="Cao W."/>
        </authorList>
    </citation>
    <scope>NUCLEOTIDE SEQUENCE</scope>
    <source>
        <strain evidence="6">Rmic-2018</strain>
        <tissue evidence="6">Larvae</tissue>
    </source>
</reference>
<comment type="subcellular location">
    <subcellularLocation>
        <location evidence="1">Nucleus</location>
    </subcellularLocation>
</comment>
<sequence length="149" mass="16513">MTPAAHGAELVIRTMSELRVSDLRSELDKRGLDKTGSKALLIDRLSQAMRNEGKNTETCQLAVQVEPTSTTSGTAETAAVNTDTEDCGEQLAKKAKNTRKTARRRTYRRMGDVQWMRNVDPARTHAFRQLMRRRKPRPIGASAVKGSGS</sequence>
<dbReference type="GO" id="GO:0006357">
    <property type="term" value="P:regulation of transcription by RNA polymerase II"/>
    <property type="evidence" value="ECO:0007669"/>
    <property type="project" value="TreeGrafter"/>
</dbReference>
<reference evidence="6" key="1">
    <citation type="journal article" date="2020" name="Cell">
        <title>Large-Scale Comparative Analyses of Tick Genomes Elucidate Their Genetic Diversity and Vector Capacities.</title>
        <authorList>
            <consortium name="Tick Genome and Microbiome Consortium (TIGMIC)"/>
            <person name="Jia N."/>
            <person name="Wang J."/>
            <person name="Shi W."/>
            <person name="Du L."/>
            <person name="Sun Y."/>
            <person name="Zhan W."/>
            <person name="Jiang J.F."/>
            <person name="Wang Q."/>
            <person name="Zhang B."/>
            <person name="Ji P."/>
            <person name="Bell-Sakyi L."/>
            <person name="Cui X.M."/>
            <person name="Yuan T.T."/>
            <person name="Jiang B.G."/>
            <person name="Yang W.F."/>
            <person name="Lam T.T."/>
            <person name="Chang Q.C."/>
            <person name="Ding S.J."/>
            <person name="Wang X.J."/>
            <person name="Zhu J.G."/>
            <person name="Ruan X.D."/>
            <person name="Zhao L."/>
            <person name="Wei J.T."/>
            <person name="Ye R.Z."/>
            <person name="Que T.C."/>
            <person name="Du C.H."/>
            <person name="Zhou Y.H."/>
            <person name="Cheng J.X."/>
            <person name="Dai P.F."/>
            <person name="Guo W.B."/>
            <person name="Han X.H."/>
            <person name="Huang E.J."/>
            <person name="Li L.F."/>
            <person name="Wei W."/>
            <person name="Gao Y.C."/>
            <person name="Liu J.Z."/>
            <person name="Shao H.Z."/>
            <person name="Wang X."/>
            <person name="Wang C.C."/>
            <person name="Yang T.C."/>
            <person name="Huo Q.B."/>
            <person name="Li W."/>
            <person name="Chen H.Y."/>
            <person name="Chen S.E."/>
            <person name="Zhou L.G."/>
            <person name="Ni X.B."/>
            <person name="Tian J.H."/>
            <person name="Sheng Y."/>
            <person name="Liu T."/>
            <person name="Pan Y.S."/>
            <person name="Xia L.Y."/>
            <person name="Li J."/>
            <person name="Zhao F."/>
            <person name="Cao W.C."/>
        </authorList>
    </citation>
    <scope>NUCLEOTIDE SEQUENCE</scope>
    <source>
        <strain evidence="6">Rmic-2018</strain>
    </source>
</reference>